<evidence type="ECO:0000313" key="1">
    <source>
        <dbReference type="Proteomes" id="UP000887579"/>
    </source>
</evidence>
<sequence>MEMIMIHKDALELFNIKPEYIHDLLLTIFKTNIFKFNKKLYKQLRGLAMGNRLAPLLAIIFVHKIETTIIQALRPINFLRFIDDTFVITKTLEELEILFTELNNAHPQIEFTKEEPTENGLPFLNCNIKKFENGDFTTTWYRKAT</sequence>
<proteinExistence type="predicted"/>
<evidence type="ECO:0000313" key="2">
    <source>
        <dbReference type="WBParaSite" id="ES5_v2.g28001.t1"/>
    </source>
</evidence>
<accession>A0AC34GEH4</accession>
<reference evidence="2" key="1">
    <citation type="submission" date="2022-11" db="UniProtKB">
        <authorList>
            <consortium name="WormBaseParasite"/>
        </authorList>
    </citation>
    <scope>IDENTIFICATION</scope>
</reference>
<dbReference type="WBParaSite" id="ES5_v2.g28001.t1">
    <property type="protein sequence ID" value="ES5_v2.g28001.t1"/>
    <property type="gene ID" value="ES5_v2.g28001"/>
</dbReference>
<protein>
    <submittedName>
        <fullName evidence="2">Reverse transcriptase domain-containing protein</fullName>
    </submittedName>
</protein>
<name>A0AC34GEH4_9BILA</name>
<organism evidence="1 2">
    <name type="scientific">Panagrolaimus sp. ES5</name>
    <dbReference type="NCBI Taxonomy" id="591445"/>
    <lineage>
        <taxon>Eukaryota</taxon>
        <taxon>Metazoa</taxon>
        <taxon>Ecdysozoa</taxon>
        <taxon>Nematoda</taxon>
        <taxon>Chromadorea</taxon>
        <taxon>Rhabditida</taxon>
        <taxon>Tylenchina</taxon>
        <taxon>Panagrolaimomorpha</taxon>
        <taxon>Panagrolaimoidea</taxon>
        <taxon>Panagrolaimidae</taxon>
        <taxon>Panagrolaimus</taxon>
    </lineage>
</organism>
<dbReference type="Proteomes" id="UP000887579">
    <property type="component" value="Unplaced"/>
</dbReference>